<evidence type="ECO:0000256" key="2">
    <source>
        <dbReference type="ARBA" id="ARBA00004696"/>
    </source>
</evidence>
<evidence type="ECO:0000256" key="6">
    <source>
        <dbReference type="ARBA" id="ARBA00023141"/>
    </source>
</evidence>
<dbReference type="AlphaFoldDB" id="A0AAX1RXT6"/>
<dbReference type="EMBL" id="JAEDAQ010000006">
    <property type="protein sequence ID" value="MBH9580720.1"/>
    <property type="molecule type" value="Genomic_DNA"/>
</dbReference>
<comment type="caution">
    <text evidence="11">The sequence shown here is derived from an EMBL/GenBank/DDBJ whole genome shotgun (WGS) entry which is preliminary data.</text>
</comment>
<dbReference type="InterPro" id="IPR013798">
    <property type="entry name" value="Indole-3-glycerol_P_synth_dom"/>
</dbReference>
<keyword evidence="6 8" id="KW-0057">Aromatic amino acid biosynthesis</keyword>
<dbReference type="Gene3D" id="3.20.20.70">
    <property type="entry name" value="Aldolase class I"/>
    <property type="match status" value="1"/>
</dbReference>
<dbReference type="InterPro" id="IPR001468">
    <property type="entry name" value="Indole-3-GlycerolPSynthase_CS"/>
</dbReference>
<evidence type="ECO:0000256" key="4">
    <source>
        <dbReference type="ARBA" id="ARBA00022793"/>
    </source>
</evidence>
<keyword evidence="3 8" id="KW-0028">Amino-acid biosynthesis</keyword>
<dbReference type="NCBIfam" id="NF001371">
    <property type="entry name" value="PRK00278.1-3"/>
    <property type="match status" value="1"/>
</dbReference>
<evidence type="ECO:0000313" key="12">
    <source>
        <dbReference type="Proteomes" id="UP000256337"/>
    </source>
</evidence>
<accession>A0AAX1RXT6</accession>
<dbReference type="PANTHER" id="PTHR22854">
    <property type="entry name" value="TRYPTOPHAN BIOSYNTHESIS PROTEIN"/>
    <property type="match status" value="1"/>
</dbReference>
<evidence type="ECO:0000256" key="7">
    <source>
        <dbReference type="ARBA" id="ARBA00023239"/>
    </source>
</evidence>
<dbReference type="GO" id="GO:0000162">
    <property type="term" value="P:L-tryptophan biosynthetic process"/>
    <property type="evidence" value="ECO:0007669"/>
    <property type="project" value="UniProtKB-UniRule"/>
</dbReference>
<dbReference type="GO" id="GO:0004640">
    <property type="term" value="F:phosphoribosylanthranilate isomerase activity"/>
    <property type="evidence" value="ECO:0007669"/>
    <property type="project" value="TreeGrafter"/>
</dbReference>
<keyword evidence="13" id="KW-1185">Reference proteome</keyword>
<dbReference type="Pfam" id="PF00218">
    <property type="entry name" value="IGPS"/>
    <property type="match status" value="1"/>
</dbReference>
<dbReference type="PANTHER" id="PTHR22854:SF2">
    <property type="entry name" value="INDOLE-3-GLYCEROL-PHOSPHATE SYNTHASE"/>
    <property type="match status" value="1"/>
</dbReference>
<dbReference type="EMBL" id="QKYD01000023">
    <property type="protein sequence ID" value="REI24972.1"/>
    <property type="molecule type" value="Genomic_DNA"/>
</dbReference>
<evidence type="ECO:0000259" key="9">
    <source>
        <dbReference type="Pfam" id="PF00218"/>
    </source>
</evidence>
<evidence type="ECO:0000256" key="3">
    <source>
        <dbReference type="ARBA" id="ARBA00022605"/>
    </source>
</evidence>
<dbReference type="InterPro" id="IPR013785">
    <property type="entry name" value="Aldolase_TIM"/>
</dbReference>
<evidence type="ECO:0000256" key="8">
    <source>
        <dbReference type="HAMAP-Rule" id="MF_00134"/>
    </source>
</evidence>
<evidence type="ECO:0000313" key="11">
    <source>
        <dbReference type="EMBL" id="REI24972.1"/>
    </source>
</evidence>
<dbReference type="PROSITE" id="PS00614">
    <property type="entry name" value="IGPS"/>
    <property type="match status" value="1"/>
</dbReference>
<organism evidence="11 12">
    <name type="scientific">Staphylococcus felis</name>
    <dbReference type="NCBI Taxonomy" id="46127"/>
    <lineage>
        <taxon>Bacteria</taxon>
        <taxon>Bacillati</taxon>
        <taxon>Bacillota</taxon>
        <taxon>Bacilli</taxon>
        <taxon>Bacillales</taxon>
        <taxon>Staphylococcaceae</taxon>
        <taxon>Staphylococcus</taxon>
    </lineage>
</organism>
<reference evidence="11 12" key="1">
    <citation type="journal article" date="2018" name="Vet. Microbiol.">
        <title>Characterisation of Staphylococcus felis isolated from cats using whole genome sequencing.</title>
        <authorList>
            <person name="Worthing K."/>
            <person name="Pang S."/>
            <person name="Trott D.J."/>
            <person name="Abraham S."/>
            <person name="Coombs G.W."/>
            <person name="Jordan D."/>
            <person name="McIntyre L."/>
            <person name="Davies M.R."/>
            <person name="Norris J."/>
        </authorList>
    </citation>
    <scope>NUCLEOTIDE SEQUENCE [LARGE SCALE GENOMIC DNA]</scope>
    <source>
        <strain evidence="11 12">F25</strain>
    </source>
</reference>
<dbReference type="Proteomes" id="UP000256337">
    <property type="component" value="Unassembled WGS sequence"/>
</dbReference>
<dbReference type="Proteomes" id="UP000597038">
    <property type="component" value="Unassembled WGS sequence"/>
</dbReference>
<dbReference type="GO" id="GO:0004425">
    <property type="term" value="F:indole-3-glycerol-phosphate synthase activity"/>
    <property type="evidence" value="ECO:0007669"/>
    <property type="project" value="UniProtKB-UniRule"/>
</dbReference>
<evidence type="ECO:0000256" key="1">
    <source>
        <dbReference type="ARBA" id="ARBA00001633"/>
    </source>
</evidence>
<dbReference type="HAMAP" id="MF_00134_B">
    <property type="entry name" value="IGPS_B"/>
    <property type="match status" value="1"/>
</dbReference>
<dbReference type="EC" id="4.1.1.48" evidence="8"/>
<dbReference type="InterPro" id="IPR011060">
    <property type="entry name" value="RibuloseP-bd_barrel"/>
</dbReference>
<sequence length="256" mass="28760">MTVLDEIVAYKKTLLSSGYYELKLNQFEAIDVSAKQKLSTALQSSSEIGVIAEIKSKSPTVSDIPQKDLKAQLDAYSNASAISILTDEAYFEGSYERLYDLTQQTKQPVLCKDFMIDKRQIDLAKKTGASIILLIVNILSDEKLHELYNYACDLNLEVLIEVHSKEELKRAHQLQPELIGINNRDLKTFITDVNHTVDILQTKRPNTHYISESGIRSREDIEQLTNAGISGVLVGETLMKAEDPHTLIESFKVKKG</sequence>
<proteinExistence type="inferred from homology"/>
<evidence type="ECO:0000313" key="13">
    <source>
        <dbReference type="Proteomes" id="UP000597038"/>
    </source>
</evidence>
<evidence type="ECO:0000256" key="5">
    <source>
        <dbReference type="ARBA" id="ARBA00022822"/>
    </source>
</evidence>
<gene>
    <name evidence="8 10" type="primary">trpC</name>
    <name evidence="11" type="ORF">DOS76_01095</name>
    <name evidence="10" type="ORF">I9026_04975</name>
</gene>
<keyword evidence="7 8" id="KW-0456">Lyase</keyword>
<dbReference type="RefSeq" id="WP_115856403.1">
    <property type="nucleotide sequence ID" value="NZ_CAJUZR010000033.1"/>
</dbReference>
<evidence type="ECO:0000313" key="10">
    <source>
        <dbReference type="EMBL" id="MBH9580720.1"/>
    </source>
</evidence>
<feature type="domain" description="Indole-3-glycerol phosphate synthase" evidence="9">
    <location>
        <begin position="4"/>
        <end position="250"/>
    </location>
</feature>
<keyword evidence="5 8" id="KW-0822">Tryptophan biosynthesis</keyword>
<dbReference type="InterPro" id="IPR045186">
    <property type="entry name" value="Indole-3-glycerol_P_synth"/>
</dbReference>
<reference evidence="10 13" key="2">
    <citation type="submission" date="2020-12" db="EMBL/GenBank/DDBJ databases">
        <title>Genomic analysis of Staphylococcus felis from a cat with skin infection.</title>
        <authorList>
            <person name="Aslantas O."/>
            <person name="Keskin O."/>
            <person name="Buyukaltay K."/>
            <person name="Gullu Yucetepe A."/>
        </authorList>
    </citation>
    <scope>NUCLEOTIDE SEQUENCE [LARGE SCALE GENOMIC DNA]</scope>
    <source>
        <strain evidence="10 13">HARRANVET</strain>
    </source>
</reference>
<comment type="catalytic activity">
    <reaction evidence="1 8">
        <text>1-(2-carboxyphenylamino)-1-deoxy-D-ribulose 5-phosphate + H(+) = (1S,2R)-1-C-(indol-3-yl)glycerol 3-phosphate + CO2 + H2O</text>
        <dbReference type="Rhea" id="RHEA:23476"/>
        <dbReference type="ChEBI" id="CHEBI:15377"/>
        <dbReference type="ChEBI" id="CHEBI:15378"/>
        <dbReference type="ChEBI" id="CHEBI:16526"/>
        <dbReference type="ChEBI" id="CHEBI:58613"/>
        <dbReference type="ChEBI" id="CHEBI:58866"/>
        <dbReference type="EC" id="4.1.1.48"/>
    </reaction>
</comment>
<dbReference type="CDD" id="cd00331">
    <property type="entry name" value="IGPS"/>
    <property type="match status" value="1"/>
</dbReference>
<comment type="similarity">
    <text evidence="8">Belongs to the TrpC family.</text>
</comment>
<name>A0AAX1RXT6_9STAP</name>
<comment type="pathway">
    <text evidence="2 8">Amino-acid biosynthesis; L-tryptophan biosynthesis; L-tryptophan from chorismate: step 4/5.</text>
</comment>
<dbReference type="SUPFAM" id="SSF51366">
    <property type="entry name" value="Ribulose-phoshate binding barrel"/>
    <property type="match status" value="1"/>
</dbReference>
<keyword evidence="4 8" id="KW-0210">Decarboxylase</keyword>
<protein>
    <recommendedName>
        <fullName evidence="8">Indole-3-glycerol phosphate synthase</fullName>
        <shortName evidence="8">IGPS</shortName>
        <ecNumber evidence="8">4.1.1.48</ecNumber>
    </recommendedName>
</protein>